<dbReference type="Proteomes" id="UP001209730">
    <property type="component" value="Unassembled WGS sequence"/>
</dbReference>
<protein>
    <recommendedName>
        <fullName evidence="1">Immunity MXAN-0049 protein domain-containing protein</fullName>
    </recommendedName>
</protein>
<reference evidence="3" key="3">
    <citation type="submission" date="2022-11" db="EMBL/GenBank/DDBJ databases">
        <title>Chitin-degrading and fungicidal potential of chitinolytic bacterial strains from marine environment of the Pacific Ocean regions.</title>
        <authorList>
            <person name="Pentekhina I."/>
            <person name="Nedashkovskaya O."/>
            <person name="Seitkalieva A."/>
            <person name="Podvolotskaya A."/>
            <person name="Tekutyeva L."/>
            <person name="Balabanova L."/>
        </authorList>
    </citation>
    <scope>NUCLEOTIDE SEQUENCE</scope>
    <source>
        <strain evidence="3">KMM 6838</strain>
    </source>
</reference>
<sequence length="186" mass="21578">MIYRLGFDRENYLVGDISLDEIKAKMGDYFALDRDCWSEIWRPPEIVFTDESDKKNVTNPPDITCWFTDDLILNELAVNKIGHEIEPYGELLPATCEGIPYWVLHVTQKTGMDTVDLENSKRTVEEGGFIDVHNLKFLEDRLKDILIFKTEFSGYKNIYCTERFKALIESSNLKGLRFSMDLASIF</sequence>
<dbReference type="EMBL" id="CP014864">
    <property type="protein sequence ID" value="AMX03660.1"/>
    <property type="molecule type" value="Genomic_DNA"/>
</dbReference>
<dbReference type="Pfam" id="PF07791">
    <property type="entry name" value="Imm11"/>
    <property type="match status" value="1"/>
</dbReference>
<keyword evidence="4" id="KW-1185">Reference proteome</keyword>
<evidence type="ECO:0000313" key="2">
    <source>
        <dbReference type="EMBL" id="AMX03660.1"/>
    </source>
</evidence>
<dbReference type="InterPro" id="IPR012433">
    <property type="entry name" value="Imm11"/>
</dbReference>
<dbReference type="AlphaFoldDB" id="A0A143HQG3"/>
<evidence type="ECO:0000313" key="4">
    <source>
        <dbReference type="Proteomes" id="UP000076077"/>
    </source>
</evidence>
<name>A0A143HQG3_MICTH</name>
<dbReference type="OrthoDB" id="5881728at2"/>
<dbReference type="GeneID" id="76609275"/>
<gene>
    <name evidence="2" type="ORF">A3224_14665</name>
    <name evidence="3" type="ORF">OQJ68_12245</name>
</gene>
<dbReference type="STRING" id="252514.A3224_14665"/>
<organism evidence="2 4">
    <name type="scientific">Microbulbifer thermotolerans</name>
    <dbReference type="NCBI Taxonomy" id="252514"/>
    <lineage>
        <taxon>Bacteria</taxon>
        <taxon>Pseudomonadati</taxon>
        <taxon>Pseudomonadota</taxon>
        <taxon>Gammaproteobacteria</taxon>
        <taxon>Cellvibrionales</taxon>
        <taxon>Microbulbiferaceae</taxon>
        <taxon>Microbulbifer</taxon>
    </lineage>
</organism>
<dbReference type="Proteomes" id="UP000076077">
    <property type="component" value="Chromosome"/>
</dbReference>
<feature type="domain" description="Immunity MXAN-0049 protein" evidence="1">
    <location>
        <begin position="98"/>
        <end position="179"/>
    </location>
</feature>
<dbReference type="KEGG" id="mthd:A3224_14665"/>
<reference evidence="2" key="2">
    <citation type="submission" date="2016-03" db="EMBL/GenBank/DDBJ databases">
        <authorList>
            <person name="Ploux O."/>
        </authorList>
    </citation>
    <scope>NUCLEOTIDE SEQUENCE [LARGE SCALE GENOMIC DNA]</scope>
    <source>
        <strain evidence="2">DAU221</strain>
    </source>
</reference>
<dbReference type="EMBL" id="JAPHQB010000020">
    <property type="protein sequence ID" value="MCX2802557.1"/>
    <property type="molecule type" value="Genomic_DNA"/>
</dbReference>
<evidence type="ECO:0000259" key="1">
    <source>
        <dbReference type="Pfam" id="PF07791"/>
    </source>
</evidence>
<evidence type="ECO:0000313" key="3">
    <source>
        <dbReference type="EMBL" id="MCX2802557.1"/>
    </source>
</evidence>
<proteinExistence type="predicted"/>
<dbReference type="RefSeq" id="WP_067156294.1">
    <property type="nucleotide sequence ID" value="NZ_CP014864.1"/>
</dbReference>
<accession>A0A143HQG3</accession>
<reference evidence="4" key="1">
    <citation type="submission" date="2016-03" db="EMBL/GenBank/DDBJ databases">
        <authorList>
            <person name="Lee Y.-S."/>
            <person name="Choi Y.-L."/>
        </authorList>
    </citation>
    <scope>NUCLEOTIDE SEQUENCE [LARGE SCALE GENOMIC DNA]</scope>
    <source>
        <strain evidence="4">DAU221</strain>
    </source>
</reference>